<dbReference type="EMBL" id="SLWY01000001">
    <property type="protein sequence ID" value="TCO83770.1"/>
    <property type="molecule type" value="Genomic_DNA"/>
</dbReference>
<sequence length="110" mass="12045">MIKRLLALDGVLAVCRFRDDGSLVESYGGLATEKLAALSDVAHDYRRMVQGQADQVSMFTGMRGWTPPRGWVVRGEALTLCGVGNLVCVLDNGEGSFNDILTEMLEVSHW</sequence>
<comment type="caution">
    <text evidence="1">The sequence shown here is derived from an EMBL/GenBank/DDBJ whole genome shotgun (WGS) entry which is preliminary data.</text>
</comment>
<dbReference type="OrthoDB" id="8562534at2"/>
<evidence type="ECO:0000313" key="1">
    <source>
        <dbReference type="EMBL" id="TCO83770.1"/>
    </source>
</evidence>
<dbReference type="Proteomes" id="UP000295765">
    <property type="component" value="Unassembled WGS sequence"/>
</dbReference>
<gene>
    <name evidence="1" type="ORF">EV699_101154</name>
</gene>
<organism evidence="1 2">
    <name type="scientific">Plasticicumulans lactativorans</name>
    <dbReference type="NCBI Taxonomy" id="1133106"/>
    <lineage>
        <taxon>Bacteria</taxon>
        <taxon>Pseudomonadati</taxon>
        <taxon>Pseudomonadota</taxon>
        <taxon>Gammaproteobacteria</taxon>
        <taxon>Candidatus Competibacteraceae</taxon>
        <taxon>Plasticicumulans</taxon>
    </lineage>
</organism>
<proteinExistence type="predicted"/>
<reference evidence="1 2" key="1">
    <citation type="submission" date="2019-03" db="EMBL/GenBank/DDBJ databases">
        <title>Genomic Encyclopedia of Type Strains, Phase IV (KMG-IV): sequencing the most valuable type-strain genomes for metagenomic binning, comparative biology and taxonomic classification.</title>
        <authorList>
            <person name="Goeker M."/>
        </authorList>
    </citation>
    <scope>NUCLEOTIDE SEQUENCE [LARGE SCALE GENOMIC DNA]</scope>
    <source>
        <strain evidence="1 2">DSM 25287</strain>
    </source>
</reference>
<protein>
    <submittedName>
        <fullName evidence="1">Roadblock/LC7 domain-containing protein</fullName>
    </submittedName>
</protein>
<name>A0A4R2LV28_9GAMM</name>
<dbReference type="AlphaFoldDB" id="A0A4R2LV28"/>
<accession>A0A4R2LV28</accession>
<dbReference type="InterPro" id="IPR018685">
    <property type="entry name" value="DUF2173"/>
</dbReference>
<dbReference type="Pfam" id="PF09941">
    <property type="entry name" value="DUF2173"/>
    <property type="match status" value="1"/>
</dbReference>
<evidence type="ECO:0000313" key="2">
    <source>
        <dbReference type="Proteomes" id="UP000295765"/>
    </source>
</evidence>
<keyword evidence="2" id="KW-1185">Reference proteome</keyword>
<dbReference type="RefSeq" id="WP_132538037.1">
    <property type="nucleotide sequence ID" value="NZ_SLWY01000001.1"/>
</dbReference>